<proteinExistence type="predicted"/>
<evidence type="ECO:0000313" key="1">
    <source>
        <dbReference type="EMBL" id="CAG8698505.1"/>
    </source>
</evidence>
<dbReference type="EMBL" id="CAJVPT010031634">
    <property type="protein sequence ID" value="CAG8698505.1"/>
    <property type="molecule type" value="Genomic_DNA"/>
</dbReference>
<organism evidence="1 2">
    <name type="scientific">Acaulospora colombiana</name>
    <dbReference type="NCBI Taxonomy" id="27376"/>
    <lineage>
        <taxon>Eukaryota</taxon>
        <taxon>Fungi</taxon>
        <taxon>Fungi incertae sedis</taxon>
        <taxon>Mucoromycota</taxon>
        <taxon>Glomeromycotina</taxon>
        <taxon>Glomeromycetes</taxon>
        <taxon>Diversisporales</taxon>
        <taxon>Acaulosporaceae</taxon>
        <taxon>Acaulospora</taxon>
    </lineage>
</organism>
<name>A0ACA9PA09_9GLOM</name>
<evidence type="ECO:0000313" key="2">
    <source>
        <dbReference type="Proteomes" id="UP000789525"/>
    </source>
</evidence>
<feature type="non-terminal residue" evidence="1">
    <location>
        <position position="1"/>
    </location>
</feature>
<accession>A0ACA9PA09</accession>
<comment type="caution">
    <text evidence="1">The sequence shown here is derived from an EMBL/GenBank/DDBJ whole genome shotgun (WGS) entry which is preliminary data.</text>
</comment>
<keyword evidence="2" id="KW-1185">Reference proteome</keyword>
<reference evidence="1" key="1">
    <citation type="submission" date="2021-06" db="EMBL/GenBank/DDBJ databases">
        <authorList>
            <person name="Kallberg Y."/>
            <person name="Tangrot J."/>
            <person name="Rosling A."/>
        </authorList>
    </citation>
    <scope>NUCLEOTIDE SEQUENCE</scope>
    <source>
        <strain evidence="1">CL356</strain>
    </source>
</reference>
<protein>
    <submittedName>
        <fullName evidence="1">12227_t:CDS:1</fullName>
    </submittedName>
</protein>
<sequence length="246" mass="26962">ISYNMPGDKKAKESNVKYSPTSIPTAVFIGGTSGIGRAMVELFGAQTKGRANILILGRNKAAAHEILANIPAPPAPSEANGVIIKHEFISCDASLMKNIPVAAKEIAGKVDKINYLVCSFGVNLFSRKETEEGLDISMALRFYGRFKFFHELLPLVQKAKDAGEDSGWDIFDKVSKIVLAQPRGVLRAYIWIQRSNDRNGRMEYKRCAGENASDALGMEELVEKRYLGGHTLPPGRTHSSISVDHL</sequence>
<gene>
    <name evidence="1" type="ORF">ACOLOM_LOCUS10131</name>
</gene>
<dbReference type="Proteomes" id="UP000789525">
    <property type="component" value="Unassembled WGS sequence"/>
</dbReference>